<evidence type="ECO:0000259" key="10">
    <source>
        <dbReference type="PROSITE" id="PS50089"/>
    </source>
</evidence>
<dbReference type="Pfam" id="PF18384">
    <property type="entry name" value="zf_CCCH_5"/>
    <property type="match status" value="1"/>
</dbReference>
<evidence type="ECO:0000256" key="8">
    <source>
        <dbReference type="PROSITE-ProRule" id="PRU00723"/>
    </source>
</evidence>
<comment type="caution">
    <text evidence="12">The sequence shown here is derived from an EMBL/GenBank/DDBJ whole genome shotgun (WGS) entry which is preliminary data.</text>
</comment>
<feature type="compositionally biased region" description="Basic and acidic residues" evidence="9">
    <location>
        <begin position="538"/>
        <end position="555"/>
    </location>
</feature>
<feature type="region of interest" description="Disordered" evidence="9">
    <location>
        <begin position="409"/>
        <end position="470"/>
    </location>
</feature>
<sequence>MPTETKSLLATATEKPPHYRYLKEFRVDQCQLFPLHKCTQHRPFTCFNWHFPNQRRRRPLRRRDGIFNYSPDSYCSKYDETSGTCPDGDDCPLLHRTAGDTERRYHLRYFKTCMCVYETDARGFCAKNGAHCAFAHGEGDKRPPVYDIRELQNQEQNLEPEIVNGPNQLDKERNMMVDDPKWQDASYVLLHYKTEQCKRPPRLCRQGYACPQYHNLRDRRRSPKKFKYRSTPCPNVKHGDEWGEPALCDESDECPYCHTRTEQQFHPEIYKSSKCNDVFTNQYCPRGPFCAFAHADQEMSINRNLPTDTNFADILSNVLPTASNPIGIGGSGGVIGSKSGGETNNNHNSNGNGTSSSILSSSLNSNNNNANGLDGLGGYFNSTGGGMTDFSDVLRNTCGSPLDQAMIGGGSSFYGNPSSSTHSSSNTIASGNNGGGNNPVSFGTQSFASAVGGGTDRSNSVNSTTSHGSKFFDDQSKLVDSLMNGPKGTNGGGLNLYENFDILSFNSGTGGGDDQRDAYSLFPSSMGMKTPTSAMRNDLSRGDSPSIDKDLETDHFSSGGSKPVSIPASSSSLFGRERFPSGSSSMAGSLNSSFSIGGSLFSKLPDASIDKKPDIFSSIFDYPQQRQENSTTLSMSPSSSNGFSSGNGPGPIGPSNNGFNGPAFLNFMIRPDLTYQNTTLMNVYLNQCKTWAETLSKALQSATNKDHPNYSCLSCKVPDRQRTVLALPCEHQVLCVNCGPVIRACPLCGNPILSRKPSNLMPHNNNMDL</sequence>
<evidence type="ECO:0000256" key="6">
    <source>
        <dbReference type="ARBA" id="ARBA00022771"/>
    </source>
</evidence>
<feature type="compositionally biased region" description="Low complexity" evidence="9">
    <location>
        <begin position="561"/>
        <end position="572"/>
    </location>
</feature>
<evidence type="ECO:0000313" key="12">
    <source>
        <dbReference type="EMBL" id="OXA55452.1"/>
    </source>
</evidence>
<dbReference type="Gene3D" id="3.30.40.10">
    <property type="entry name" value="Zinc/RING finger domain, C3HC4 (zinc finger)"/>
    <property type="match status" value="1"/>
</dbReference>
<keyword evidence="13" id="KW-1185">Reference proteome</keyword>
<proteinExistence type="inferred from homology"/>
<feature type="domain" description="C3H1-type" evidence="11">
    <location>
        <begin position="269"/>
        <end position="297"/>
    </location>
</feature>
<dbReference type="InterPro" id="IPR057295">
    <property type="entry name" value="UNK_Znf_4"/>
</dbReference>
<feature type="compositionally biased region" description="Low complexity" evidence="9">
    <location>
        <begin position="630"/>
        <end position="644"/>
    </location>
</feature>
<dbReference type="EMBL" id="LNIX01000004">
    <property type="protein sequence ID" value="OXA55452.1"/>
    <property type="molecule type" value="Genomic_DNA"/>
</dbReference>
<evidence type="ECO:0000256" key="7">
    <source>
        <dbReference type="ARBA" id="ARBA00022833"/>
    </source>
</evidence>
<feature type="zinc finger region" description="C3H1-type" evidence="8">
    <location>
        <begin position="69"/>
        <end position="98"/>
    </location>
</feature>
<dbReference type="SUPFAM" id="SSF90229">
    <property type="entry name" value="CCCH zinc finger"/>
    <property type="match status" value="1"/>
</dbReference>
<feature type="region of interest" description="Disordered" evidence="9">
    <location>
        <begin position="337"/>
        <end position="363"/>
    </location>
</feature>
<feature type="compositionally biased region" description="Low complexity" evidence="9">
    <location>
        <begin position="418"/>
        <end position="431"/>
    </location>
</feature>
<dbReference type="Pfam" id="PF23261">
    <property type="entry name" value="zf-CCCH_11"/>
    <property type="match status" value="1"/>
</dbReference>
<evidence type="ECO:0000256" key="3">
    <source>
        <dbReference type="ARBA" id="ARBA00022490"/>
    </source>
</evidence>
<comment type="similarity">
    <text evidence="2">Belongs to the unkempt family.</text>
</comment>
<protein>
    <submittedName>
        <fullName evidence="12">RING finger protein unkempt</fullName>
    </submittedName>
</protein>
<evidence type="ECO:0000256" key="4">
    <source>
        <dbReference type="ARBA" id="ARBA00022723"/>
    </source>
</evidence>
<dbReference type="InterPro" id="IPR045234">
    <property type="entry name" value="Unkempt-like"/>
</dbReference>
<dbReference type="GO" id="GO:0005737">
    <property type="term" value="C:cytoplasm"/>
    <property type="evidence" value="ECO:0007669"/>
    <property type="project" value="UniProtKB-SubCell"/>
</dbReference>
<dbReference type="InterPro" id="IPR057296">
    <property type="entry name" value="UNK_Znf_5"/>
</dbReference>
<dbReference type="PROSITE" id="PS50103">
    <property type="entry name" value="ZF_C3H1"/>
    <property type="match status" value="2"/>
</dbReference>
<feature type="region of interest" description="Disordered" evidence="9">
    <location>
        <begin position="626"/>
        <end position="655"/>
    </location>
</feature>
<dbReference type="STRING" id="158441.A0A226ED18"/>
<feature type="domain" description="RING-type" evidence="10">
    <location>
        <begin position="712"/>
        <end position="748"/>
    </location>
</feature>
<organism evidence="12 13">
    <name type="scientific">Folsomia candida</name>
    <name type="common">Springtail</name>
    <dbReference type="NCBI Taxonomy" id="158441"/>
    <lineage>
        <taxon>Eukaryota</taxon>
        <taxon>Metazoa</taxon>
        <taxon>Ecdysozoa</taxon>
        <taxon>Arthropoda</taxon>
        <taxon>Hexapoda</taxon>
        <taxon>Collembola</taxon>
        <taxon>Entomobryomorpha</taxon>
        <taxon>Isotomoidea</taxon>
        <taxon>Isotomidae</taxon>
        <taxon>Proisotominae</taxon>
        <taxon>Folsomia</taxon>
    </lineage>
</organism>
<evidence type="ECO:0000256" key="1">
    <source>
        <dbReference type="ARBA" id="ARBA00004496"/>
    </source>
</evidence>
<dbReference type="Pfam" id="PF23035">
    <property type="entry name" value="zf-CCCH_UNK-like_4th"/>
    <property type="match status" value="1"/>
</dbReference>
<evidence type="ECO:0000313" key="13">
    <source>
        <dbReference type="Proteomes" id="UP000198287"/>
    </source>
</evidence>
<keyword evidence="4 8" id="KW-0479">Metal-binding</keyword>
<reference evidence="12 13" key="1">
    <citation type="submission" date="2015-12" db="EMBL/GenBank/DDBJ databases">
        <title>The genome of Folsomia candida.</title>
        <authorList>
            <person name="Faddeeva A."/>
            <person name="Derks M.F."/>
            <person name="Anvar Y."/>
            <person name="Smit S."/>
            <person name="Van Straalen N."/>
            <person name="Roelofs D."/>
        </authorList>
    </citation>
    <scope>NUCLEOTIDE SEQUENCE [LARGE SCALE GENOMIC DNA]</scope>
    <source>
        <strain evidence="12 13">VU population</strain>
        <tissue evidence="12">Whole body</tissue>
    </source>
</reference>
<dbReference type="SMART" id="SM00356">
    <property type="entry name" value="ZnF_C3H1"/>
    <property type="match status" value="5"/>
</dbReference>
<dbReference type="InterPro" id="IPR013083">
    <property type="entry name" value="Znf_RING/FYVE/PHD"/>
</dbReference>
<dbReference type="InterPro" id="IPR036855">
    <property type="entry name" value="Znf_CCCH_sf"/>
</dbReference>
<evidence type="ECO:0000259" key="11">
    <source>
        <dbReference type="PROSITE" id="PS50103"/>
    </source>
</evidence>
<dbReference type="Proteomes" id="UP000198287">
    <property type="component" value="Unassembled WGS sequence"/>
</dbReference>
<dbReference type="PROSITE" id="PS50089">
    <property type="entry name" value="ZF_RING_2"/>
    <property type="match status" value="1"/>
</dbReference>
<dbReference type="Pfam" id="PF13920">
    <property type="entry name" value="zf-C3HC4_3"/>
    <property type="match status" value="1"/>
</dbReference>
<dbReference type="InterPro" id="IPR001841">
    <property type="entry name" value="Znf_RING"/>
</dbReference>
<keyword evidence="7 8" id="KW-0862">Zinc</keyword>
<keyword evidence="5" id="KW-0677">Repeat</keyword>
<feature type="region of interest" description="Disordered" evidence="9">
    <location>
        <begin position="514"/>
        <end position="572"/>
    </location>
</feature>
<name>A0A226ED18_FOLCA</name>
<accession>A0A226ED18</accession>
<evidence type="ECO:0000256" key="2">
    <source>
        <dbReference type="ARBA" id="ARBA00008808"/>
    </source>
</evidence>
<feature type="domain" description="C3H1-type" evidence="11">
    <location>
        <begin position="69"/>
        <end position="98"/>
    </location>
</feature>
<feature type="compositionally biased region" description="Polar residues" evidence="9">
    <location>
        <begin position="456"/>
        <end position="468"/>
    </location>
</feature>
<dbReference type="InterPro" id="IPR040594">
    <property type="entry name" value="UNK_Znf_1"/>
</dbReference>
<dbReference type="Pfam" id="PF00642">
    <property type="entry name" value="zf-CCCH"/>
    <property type="match status" value="1"/>
</dbReference>
<dbReference type="Pfam" id="PF25427">
    <property type="entry name" value="zf-CCCH_UNK"/>
    <property type="match status" value="1"/>
</dbReference>
<feature type="compositionally biased region" description="Low complexity" evidence="9">
    <location>
        <begin position="340"/>
        <end position="363"/>
    </location>
</feature>
<keyword evidence="3" id="KW-0963">Cytoplasm</keyword>
<dbReference type="GO" id="GO:0008270">
    <property type="term" value="F:zinc ion binding"/>
    <property type="evidence" value="ECO:0007669"/>
    <property type="project" value="UniProtKB-KW"/>
</dbReference>
<keyword evidence="6 8" id="KW-0863">Zinc-finger</keyword>
<gene>
    <name evidence="12" type="ORF">Fcan01_09408</name>
</gene>
<feature type="zinc finger region" description="C3H1-type" evidence="8">
    <location>
        <begin position="269"/>
        <end position="297"/>
    </location>
</feature>
<dbReference type="InterPro" id="IPR000571">
    <property type="entry name" value="Znf_CCCH"/>
</dbReference>
<dbReference type="OMA" id="DKERNMM"/>
<comment type="subcellular location">
    <subcellularLocation>
        <location evidence="1">Cytoplasm</location>
    </subcellularLocation>
</comment>
<dbReference type="OrthoDB" id="20534at2759"/>
<evidence type="ECO:0000256" key="9">
    <source>
        <dbReference type="SAM" id="MobiDB-lite"/>
    </source>
</evidence>
<dbReference type="PANTHER" id="PTHR14493:SF50">
    <property type="entry name" value="RING FINGER PROTEIN UNKEMPT"/>
    <property type="match status" value="1"/>
</dbReference>
<dbReference type="PANTHER" id="PTHR14493">
    <property type="entry name" value="UNKEMPT FAMILY MEMBER"/>
    <property type="match status" value="1"/>
</dbReference>
<dbReference type="AlphaFoldDB" id="A0A226ED18"/>
<evidence type="ECO:0000256" key="5">
    <source>
        <dbReference type="ARBA" id="ARBA00022737"/>
    </source>
</evidence>